<comment type="function">
    <text evidence="12">Cytochrome bo(3) ubiquinol terminal oxidase is the component of the aerobic respiratory chain of E.coli that predominates when cells are grown at high aeration. Has proton pump activity across the membrane in addition to electron transfer, pumping 2 protons/electron.</text>
</comment>
<evidence type="ECO:0000256" key="3">
    <source>
        <dbReference type="ARBA" id="ARBA00011700"/>
    </source>
</evidence>
<reference evidence="23 24" key="1">
    <citation type="submission" date="2018-10" db="EMBL/GenBank/DDBJ databases">
        <title>Comamonadaceae CDC group NO-1 genome sequencing and assembly.</title>
        <authorList>
            <person name="Bernier A.-M."/>
            <person name="Bernard K."/>
        </authorList>
    </citation>
    <scope>NUCLEOTIDE SEQUENCE [LARGE SCALE GENOMIC DNA]</scope>
    <source>
        <strain evidence="20 23">NML161473</strain>
        <strain evidence="22 25">NML180581</strain>
        <strain evidence="21 24">NML970147</strain>
    </source>
</reference>
<feature type="domain" description="Heme-copper oxidase subunit III family profile" evidence="19">
    <location>
        <begin position="39"/>
        <end position="215"/>
    </location>
</feature>
<comment type="similarity">
    <text evidence="2 17">Belongs to the cytochrome c oxidase subunit 3 family.</text>
</comment>
<dbReference type="Proteomes" id="UP000267521">
    <property type="component" value="Unassembled WGS sequence"/>
</dbReference>
<keyword evidence="9 18" id="KW-1133">Transmembrane helix</keyword>
<keyword evidence="6" id="KW-1003">Cell membrane</keyword>
<dbReference type="PANTHER" id="PTHR11403">
    <property type="entry name" value="CYTOCHROME C OXIDASE SUBUNIT III"/>
    <property type="match status" value="1"/>
</dbReference>
<evidence type="ECO:0000256" key="14">
    <source>
        <dbReference type="ARBA" id="ARBA00031884"/>
    </source>
</evidence>
<evidence type="ECO:0000313" key="20">
    <source>
        <dbReference type="EMBL" id="RMW96192.1"/>
    </source>
</evidence>
<keyword evidence="11 18" id="KW-0472">Membrane</keyword>
<evidence type="ECO:0000256" key="4">
    <source>
        <dbReference type="ARBA" id="ARBA00014687"/>
    </source>
</evidence>
<dbReference type="EMBL" id="RDQM01000008">
    <property type="protein sequence ID" value="RMW97922.1"/>
    <property type="molecule type" value="Genomic_DNA"/>
</dbReference>
<feature type="transmembrane region" description="Helical" evidence="18">
    <location>
        <begin position="195"/>
        <end position="216"/>
    </location>
</feature>
<evidence type="ECO:0000256" key="2">
    <source>
        <dbReference type="ARBA" id="ARBA00010581"/>
    </source>
</evidence>
<dbReference type="Proteomes" id="UP000281171">
    <property type="component" value="Unassembled WGS sequence"/>
</dbReference>
<evidence type="ECO:0000256" key="15">
    <source>
        <dbReference type="ARBA" id="ARBA00032189"/>
    </source>
</evidence>
<feature type="transmembrane region" description="Helical" evidence="18">
    <location>
        <begin position="112"/>
        <end position="130"/>
    </location>
</feature>
<dbReference type="GO" id="GO:0009486">
    <property type="term" value="F:cytochrome bo3 ubiquinol oxidase activity"/>
    <property type="evidence" value="ECO:0007669"/>
    <property type="project" value="InterPro"/>
</dbReference>
<accession>A0A3M6QTC3</accession>
<protein>
    <recommendedName>
        <fullName evidence="4">Cytochrome bo(3) ubiquinol oxidase subunit 3</fullName>
    </recommendedName>
    <alternativeName>
        <fullName evidence="15">Cytochrome o ubiquinol oxidase subunit 3</fullName>
    </alternativeName>
    <alternativeName>
        <fullName evidence="13">Oxidase bo(3) subunit 3</fullName>
    </alternativeName>
    <alternativeName>
        <fullName evidence="16">Ubiquinol oxidase polypeptide III</fullName>
    </alternativeName>
    <alternativeName>
        <fullName evidence="14">Ubiquinol oxidase subunit 3</fullName>
    </alternativeName>
</protein>
<dbReference type="RefSeq" id="WP_122238459.1">
    <property type="nucleotide sequence ID" value="NZ_RDQK01000029.1"/>
</dbReference>
<evidence type="ECO:0000256" key="7">
    <source>
        <dbReference type="ARBA" id="ARBA00022692"/>
    </source>
</evidence>
<evidence type="ECO:0000313" key="22">
    <source>
        <dbReference type="EMBL" id="RMX06280.1"/>
    </source>
</evidence>
<dbReference type="InterPro" id="IPR033946">
    <property type="entry name" value="Ubiquinol_oxase_su3_dom"/>
</dbReference>
<accession>A0A3M6PYS9</accession>
<evidence type="ECO:0000313" key="24">
    <source>
        <dbReference type="Proteomes" id="UP000267521"/>
    </source>
</evidence>
<evidence type="ECO:0000256" key="6">
    <source>
        <dbReference type="ARBA" id="ARBA00022475"/>
    </source>
</evidence>
<evidence type="ECO:0000256" key="9">
    <source>
        <dbReference type="ARBA" id="ARBA00022989"/>
    </source>
</evidence>
<dbReference type="InterPro" id="IPR000298">
    <property type="entry name" value="Cyt_c_oxidase-like_su3"/>
</dbReference>
<dbReference type="CDD" id="cd02863">
    <property type="entry name" value="Ubiquinol_oxidase_III"/>
    <property type="match status" value="1"/>
</dbReference>
<evidence type="ECO:0000256" key="11">
    <source>
        <dbReference type="ARBA" id="ARBA00023136"/>
    </source>
</evidence>
<evidence type="ECO:0000256" key="10">
    <source>
        <dbReference type="ARBA" id="ARBA00023002"/>
    </source>
</evidence>
<sequence length="217" mass="24432">MTVTATVPKGERVYYLVEDPHAGGHDHGYSHGHNNTTGLGFWIYLMTDCLIFAILFAMYAILGRSYAAGPSPADLFELPLILVNTFMLLFSSITFGFAMLQSYKGNVQGTIKWLLITAAFGLAFLAIEIYEFYHLIHVGAGPHRSAFLSSFFTLVGTHGLHVTFGIIWLLTLVFQLRKSGLIEANNRRLMCLSMFWHFLDLIWICVFSFVYLMGVLE</sequence>
<dbReference type="GO" id="GO:0004129">
    <property type="term" value="F:cytochrome-c oxidase activity"/>
    <property type="evidence" value="ECO:0007669"/>
    <property type="project" value="InterPro"/>
</dbReference>
<evidence type="ECO:0000256" key="12">
    <source>
        <dbReference type="ARBA" id="ARBA00025694"/>
    </source>
</evidence>
<dbReference type="Pfam" id="PF00510">
    <property type="entry name" value="COX3"/>
    <property type="match status" value="1"/>
</dbReference>
<name>A0A3M6PYS9_9BURK</name>
<evidence type="ECO:0000256" key="17">
    <source>
        <dbReference type="RuleBase" id="RU003376"/>
    </source>
</evidence>
<proteinExistence type="inferred from homology"/>
<feature type="transmembrane region" description="Helical" evidence="18">
    <location>
        <begin position="41"/>
        <end position="61"/>
    </location>
</feature>
<keyword evidence="7 17" id="KW-0812">Transmembrane</keyword>
<evidence type="ECO:0000256" key="18">
    <source>
        <dbReference type="SAM" id="Phobius"/>
    </source>
</evidence>
<evidence type="ECO:0000256" key="8">
    <source>
        <dbReference type="ARBA" id="ARBA00022982"/>
    </source>
</evidence>
<dbReference type="NCBIfam" id="TIGR02842">
    <property type="entry name" value="CyoC"/>
    <property type="match status" value="1"/>
</dbReference>
<dbReference type="InterPro" id="IPR014206">
    <property type="entry name" value="Cyt_c_ubiqinol_oxidase_su3"/>
</dbReference>
<dbReference type="SUPFAM" id="SSF81452">
    <property type="entry name" value="Cytochrome c oxidase subunit III-like"/>
    <property type="match status" value="1"/>
</dbReference>
<dbReference type="InterPro" id="IPR035973">
    <property type="entry name" value="Cyt_c_oxidase_su3-like_sf"/>
</dbReference>
<dbReference type="AlphaFoldDB" id="A0A3M6PYS9"/>
<evidence type="ECO:0000256" key="1">
    <source>
        <dbReference type="ARBA" id="ARBA00004651"/>
    </source>
</evidence>
<evidence type="ECO:0000259" key="19">
    <source>
        <dbReference type="PROSITE" id="PS50253"/>
    </source>
</evidence>
<keyword evidence="5" id="KW-0813">Transport</keyword>
<feature type="transmembrane region" description="Helical" evidence="18">
    <location>
        <begin position="81"/>
        <end position="100"/>
    </location>
</feature>
<dbReference type="EMBL" id="RDQL01000020">
    <property type="protein sequence ID" value="RMW96192.1"/>
    <property type="molecule type" value="Genomic_DNA"/>
</dbReference>
<dbReference type="InterPro" id="IPR013833">
    <property type="entry name" value="Cyt_c_oxidase_su3_a-hlx"/>
</dbReference>
<evidence type="ECO:0000313" key="21">
    <source>
        <dbReference type="EMBL" id="RMW97922.1"/>
    </source>
</evidence>
<evidence type="ECO:0000256" key="13">
    <source>
        <dbReference type="ARBA" id="ARBA00030072"/>
    </source>
</evidence>
<evidence type="ECO:0000313" key="25">
    <source>
        <dbReference type="Proteomes" id="UP000281171"/>
    </source>
</evidence>
<feature type="transmembrane region" description="Helical" evidence="18">
    <location>
        <begin position="150"/>
        <end position="174"/>
    </location>
</feature>
<organism evidence="20 23">
    <name type="scientific">Allofranklinella schreckenbergeri</name>
    <dbReference type="NCBI Taxonomy" id="1076744"/>
    <lineage>
        <taxon>Bacteria</taxon>
        <taxon>Pseudomonadati</taxon>
        <taxon>Pseudomonadota</taxon>
        <taxon>Betaproteobacteria</taxon>
        <taxon>Burkholderiales</taxon>
        <taxon>Comamonadaceae</taxon>
        <taxon>Allofranklinella</taxon>
    </lineage>
</organism>
<comment type="caution">
    <text evidence="20">The sequence shown here is derived from an EMBL/GenBank/DDBJ whole genome shotgun (WGS) entry which is preliminary data.</text>
</comment>
<gene>
    <name evidence="20" type="primary">cyoC</name>
    <name evidence="22" type="ORF">EBQ24_10980</name>
    <name evidence="20" type="ORF">EBQ25_11080</name>
    <name evidence="21" type="ORF">EBQ26_07870</name>
</gene>
<dbReference type="GO" id="GO:0005886">
    <property type="term" value="C:plasma membrane"/>
    <property type="evidence" value="ECO:0007669"/>
    <property type="project" value="UniProtKB-SubCell"/>
</dbReference>
<accession>A0A3M6Q3Y9</accession>
<dbReference type="FunFam" id="1.20.120.80:FF:000001">
    <property type="entry name" value="Cytochrome (Ubi)quinol oxidase subunit III"/>
    <property type="match status" value="1"/>
</dbReference>
<keyword evidence="8" id="KW-0249">Electron transport</keyword>
<dbReference type="PANTHER" id="PTHR11403:SF2">
    <property type="entry name" value="CYTOCHROME BO(3) UBIQUINOL OXIDASE SUBUNIT 3"/>
    <property type="match status" value="1"/>
</dbReference>
<keyword evidence="10" id="KW-0560">Oxidoreductase</keyword>
<dbReference type="InterPro" id="IPR024791">
    <property type="entry name" value="Cyt_c/ubiquinol_Oxase_su3"/>
</dbReference>
<comment type="subunit">
    <text evidence="3">Heterooctamer of two A chains, two B chains, two C chains and two D chains.</text>
</comment>
<dbReference type="Gene3D" id="1.20.120.80">
    <property type="entry name" value="Cytochrome c oxidase, subunit III, four-helix bundle"/>
    <property type="match status" value="1"/>
</dbReference>
<dbReference type="EMBL" id="RDQK01000029">
    <property type="protein sequence ID" value="RMX06280.1"/>
    <property type="molecule type" value="Genomic_DNA"/>
</dbReference>
<dbReference type="GO" id="GO:0019646">
    <property type="term" value="P:aerobic electron transport chain"/>
    <property type="evidence" value="ECO:0007669"/>
    <property type="project" value="InterPro"/>
</dbReference>
<comment type="subcellular location">
    <subcellularLocation>
        <location evidence="1 17">Cell membrane</location>
        <topology evidence="1 17">Multi-pass membrane protein</topology>
    </subcellularLocation>
</comment>
<dbReference type="PROSITE" id="PS50253">
    <property type="entry name" value="COX3"/>
    <property type="match status" value="1"/>
</dbReference>
<evidence type="ECO:0000256" key="16">
    <source>
        <dbReference type="ARBA" id="ARBA00032717"/>
    </source>
</evidence>
<evidence type="ECO:0000256" key="5">
    <source>
        <dbReference type="ARBA" id="ARBA00022448"/>
    </source>
</evidence>
<evidence type="ECO:0000313" key="23">
    <source>
        <dbReference type="Proteomes" id="UP000267035"/>
    </source>
</evidence>
<dbReference type="Proteomes" id="UP000267035">
    <property type="component" value="Unassembled WGS sequence"/>
</dbReference>
<keyword evidence="23" id="KW-1185">Reference proteome</keyword>